<evidence type="ECO:0000313" key="1">
    <source>
        <dbReference type="EMBL" id="AXN39819.1"/>
    </source>
</evidence>
<keyword evidence="2" id="KW-1185">Reference proteome</keyword>
<gene>
    <name evidence="1" type="ORF">DTO10_16585</name>
</gene>
<evidence type="ECO:0008006" key="3">
    <source>
        <dbReference type="Google" id="ProtNLM"/>
    </source>
</evidence>
<reference evidence="1 2" key="1">
    <citation type="submission" date="2018-07" db="EMBL/GenBank/DDBJ databases">
        <title>The molecular basis for the intramolecular migration of carboxyl group in the catabolism of para-hydroxybenzoate via gentisate.</title>
        <authorList>
            <person name="Zhao H."/>
            <person name="Xu Y."/>
            <person name="Lin S."/>
            <person name="Spain J.C."/>
            <person name="Zhou N.-Y."/>
        </authorList>
    </citation>
    <scope>NUCLEOTIDE SEQUENCE [LARGE SCALE GENOMIC DNA]</scope>
    <source>
        <strain evidence="1 2">PHB-7a</strain>
    </source>
</reference>
<dbReference type="GeneID" id="95399843"/>
<dbReference type="EMBL" id="CP030926">
    <property type="protein sequence ID" value="AXN39819.1"/>
    <property type="molecule type" value="Genomic_DNA"/>
</dbReference>
<dbReference type="Proteomes" id="UP000260457">
    <property type="component" value="Chromosome"/>
</dbReference>
<sequence>MEKRDILAAILGIAHVLTEEFKQSPFSDSDNEFVASVILAEFNGLDTGEAAENYLLALHETAGKLLGELKKVAK</sequence>
<proteinExistence type="predicted"/>
<name>A0ABN5N2V9_9BACI</name>
<organism evidence="1 2">
    <name type="scientific">Peribacillus butanolivorans</name>
    <dbReference type="NCBI Taxonomy" id="421767"/>
    <lineage>
        <taxon>Bacteria</taxon>
        <taxon>Bacillati</taxon>
        <taxon>Bacillota</taxon>
        <taxon>Bacilli</taxon>
        <taxon>Bacillales</taxon>
        <taxon>Bacillaceae</taxon>
        <taxon>Peribacillus</taxon>
    </lineage>
</organism>
<accession>A0ABN5N2V9</accession>
<evidence type="ECO:0000313" key="2">
    <source>
        <dbReference type="Proteomes" id="UP000260457"/>
    </source>
</evidence>
<dbReference type="RefSeq" id="WP_116821540.1">
    <property type="nucleotide sequence ID" value="NZ_CP030926.1"/>
</dbReference>
<protein>
    <recommendedName>
        <fullName evidence="3">Phage protein</fullName>
    </recommendedName>
</protein>